<dbReference type="Gene3D" id="3.40.50.620">
    <property type="entry name" value="HUPs"/>
    <property type="match status" value="1"/>
</dbReference>
<evidence type="ECO:0000256" key="1">
    <source>
        <dbReference type="ARBA" id="ARBA00005594"/>
    </source>
</evidence>
<keyword evidence="6" id="KW-0648">Protein biosynthesis</keyword>
<dbReference type="InterPro" id="IPR002302">
    <property type="entry name" value="Leu-tRNA-ligase"/>
</dbReference>
<accession>A0A2M8LA84</accession>
<sequence>GESPLAAIDKWVNTKCPKCGGKGKRETNTMPQWAGSSWYYLRYIDPKNKKSLIDEKKEKYWMGAG</sequence>
<dbReference type="PANTHER" id="PTHR43740">
    <property type="entry name" value="LEUCYL-TRNA SYNTHETASE"/>
    <property type="match status" value="1"/>
</dbReference>
<dbReference type="SUPFAM" id="SSF52374">
    <property type="entry name" value="Nucleotidylyl transferase"/>
    <property type="match status" value="1"/>
</dbReference>
<reference evidence="9" key="1">
    <citation type="submission" date="2017-09" db="EMBL/GenBank/DDBJ databases">
        <title>Depth-based differentiation of microbial function through sediment-hosted aquifers and enrichment of novel symbionts in the deep terrestrial subsurface.</title>
        <authorList>
            <person name="Probst A.J."/>
            <person name="Ladd B."/>
            <person name="Jarett J.K."/>
            <person name="Geller-Mcgrath D.E."/>
            <person name="Sieber C.M.K."/>
            <person name="Emerson J.B."/>
            <person name="Anantharaman K."/>
            <person name="Thomas B.C."/>
            <person name="Malmstrom R."/>
            <person name="Stieglmeier M."/>
            <person name="Klingl A."/>
            <person name="Woyke T."/>
            <person name="Ryan C.M."/>
            <person name="Banfield J.F."/>
        </authorList>
    </citation>
    <scope>NUCLEOTIDE SEQUENCE [LARGE SCALE GENOMIC DNA]</scope>
</reference>
<dbReference type="GO" id="GO:0005524">
    <property type="term" value="F:ATP binding"/>
    <property type="evidence" value="ECO:0007669"/>
    <property type="project" value="UniProtKB-KW"/>
</dbReference>
<dbReference type="PANTHER" id="PTHR43740:SF2">
    <property type="entry name" value="LEUCINE--TRNA LIGASE, MITOCHONDRIAL"/>
    <property type="match status" value="1"/>
</dbReference>
<dbReference type="EMBL" id="PFER01000033">
    <property type="protein sequence ID" value="PJE73536.1"/>
    <property type="molecule type" value="Genomic_DNA"/>
</dbReference>
<name>A0A2M8LA84_9BACT</name>
<dbReference type="Proteomes" id="UP000230959">
    <property type="component" value="Unassembled WGS sequence"/>
</dbReference>
<dbReference type="InterPro" id="IPR014729">
    <property type="entry name" value="Rossmann-like_a/b/a_fold"/>
</dbReference>
<evidence type="ECO:0000256" key="6">
    <source>
        <dbReference type="ARBA" id="ARBA00022917"/>
    </source>
</evidence>
<dbReference type="GO" id="GO:0005829">
    <property type="term" value="C:cytosol"/>
    <property type="evidence" value="ECO:0007669"/>
    <property type="project" value="TreeGrafter"/>
</dbReference>
<feature type="non-terminal residue" evidence="8">
    <location>
        <position position="65"/>
    </location>
</feature>
<protein>
    <recommendedName>
        <fullName evidence="2">leucine--tRNA ligase</fullName>
        <ecNumber evidence="2">6.1.1.4</ecNumber>
    </recommendedName>
</protein>
<evidence type="ECO:0000256" key="2">
    <source>
        <dbReference type="ARBA" id="ARBA00013164"/>
    </source>
</evidence>
<evidence type="ECO:0000256" key="7">
    <source>
        <dbReference type="ARBA" id="ARBA00023146"/>
    </source>
</evidence>
<evidence type="ECO:0000313" key="8">
    <source>
        <dbReference type="EMBL" id="PJE73536.1"/>
    </source>
</evidence>
<gene>
    <name evidence="8" type="ORF">COV02_02145</name>
</gene>
<dbReference type="EC" id="6.1.1.4" evidence="2"/>
<keyword evidence="7" id="KW-0030">Aminoacyl-tRNA synthetase</keyword>
<comment type="similarity">
    <text evidence="1">Belongs to the class-I aminoacyl-tRNA synthetase family.</text>
</comment>
<keyword evidence="3" id="KW-0436">Ligase</keyword>
<evidence type="ECO:0000256" key="4">
    <source>
        <dbReference type="ARBA" id="ARBA00022741"/>
    </source>
</evidence>
<keyword evidence="4" id="KW-0547">Nucleotide-binding</keyword>
<evidence type="ECO:0000256" key="3">
    <source>
        <dbReference type="ARBA" id="ARBA00022598"/>
    </source>
</evidence>
<dbReference type="AlphaFoldDB" id="A0A2M8LA84"/>
<evidence type="ECO:0000256" key="5">
    <source>
        <dbReference type="ARBA" id="ARBA00022840"/>
    </source>
</evidence>
<feature type="non-terminal residue" evidence="8">
    <location>
        <position position="1"/>
    </location>
</feature>
<evidence type="ECO:0000313" key="9">
    <source>
        <dbReference type="Proteomes" id="UP000230959"/>
    </source>
</evidence>
<organism evidence="8 9">
    <name type="scientific">Candidatus Terrybacteria bacterium CG10_big_fil_rev_8_21_14_0_10_41_10</name>
    <dbReference type="NCBI Taxonomy" id="1975026"/>
    <lineage>
        <taxon>Bacteria</taxon>
        <taxon>Candidatus Terryibacteriota</taxon>
    </lineage>
</organism>
<proteinExistence type="inferred from homology"/>
<dbReference type="GO" id="GO:0006429">
    <property type="term" value="P:leucyl-tRNA aminoacylation"/>
    <property type="evidence" value="ECO:0007669"/>
    <property type="project" value="InterPro"/>
</dbReference>
<dbReference type="GO" id="GO:0004823">
    <property type="term" value="F:leucine-tRNA ligase activity"/>
    <property type="evidence" value="ECO:0007669"/>
    <property type="project" value="UniProtKB-EC"/>
</dbReference>
<comment type="caution">
    <text evidence="8">The sequence shown here is derived from an EMBL/GenBank/DDBJ whole genome shotgun (WGS) entry which is preliminary data.</text>
</comment>
<keyword evidence="5" id="KW-0067">ATP-binding</keyword>